<gene>
    <name evidence="2" type="ORF">KC729_08845</name>
</gene>
<feature type="region of interest" description="Disordered" evidence="1">
    <location>
        <begin position="1"/>
        <end position="24"/>
    </location>
</feature>
<evidence type="ECO:0000256" key="1">
    <source>
        <dbReference type="SAM" id="MobiDB-lite"/>
    </source>
</evidence>
<evidence type="ECO:0000313" key="2">
    <source>
        <dbReference type="EMBL" id="MCA9727776.1"/>
    </source>
</evidence>
<feature type="non-terminal residue" evidence="2">
    <location>
        <position position="103"/>
    </location>
</feature>
<proteinExistence type="predicted"/>
<sequence length="103" mass="10920">MEDGWNRTFTQPRGRRGGPPLTAGPASRCWAAVGAVLAAALLYGAPACSSPAGPRAAASIDGYELTAAQVRDEFERVRGQGSWTSASVSEREDFAHILLDKQM</sequence>
<reference evidence="2" key="2">
    <citation type="journal article" date="2021" name="Microbiome">
        <title>Successional dynamics and alternative stable states in a saline activated sludge microbial community over 9 years.</title>
        <authorList>
            <person name="Wang Y."/>
            <person name="Ye J."/>
            <person name="Ju F."/>
            <person name="Liu L."/>
            <person name="Boyd J.A."/>
            <person name="Deng Y."/>
            <person name="Parks D.H."/>
            <person name="Jiang X."/>
            <person name="Yin X."/>
            <person name="Woodcroft B.J."/>
            <person name="Tyson G.W."/>
            <person name="Hugenholtz P."/>
            <person name="Polz M.F."/>
            <person name="Zhang T."/>
        </authorList>
    </citation>
    <scope>NUCLEOTIDE SEQUENCE</scope>
    <source>
        <strain evidence="2">HKST-UBA01</strain>
    </source>
</reference>
<reference evidence="2" key="1">
    <citation type="submission" date="2020-04" db="EMBL/GenBank/DDBJ databases">
        <authorList>
            <person name="Zhang T."/>
        </authorList>
    </citation>
    <scope>NUCLEOTIDE SEQUENCE</scope>
    <source>
        <strain evidence="2">HKST-UBA01</strain>
    </source>
</reference>
<comment type="caution">
    <text evidence="2">The sequence shown here is derived from an EMBL/GenBank/DDBJ whole genome shotgun (WGS) entry which is preliminary data.</text>
</comment>
<protein>
    <submittedName>
        <fullName evidence="2">Uncharacterized protein</fullName>
    </submittedName>
</protein>
<dbReference type="EMBL" id="JAGQHR010000234">
    <property type="protein sequence ID" value="MCA9727776.1"/>
    <property type="molecule type" value="Genomic_DNA"/>
</dbReference>
<organism evidence="2 3">
    <name type="scientific">Eiseniibacteriota bacterium</name>
    <dbReference type="NCBI Taxonomy" id="2212470"/>
    <lineage>
        <taxon>Bacteria</taxon>
        <taxon>Candidatus Eiseniibacteriota</taxon>
    </lineage>
</organism>
<dbReference type="Proteomes" id="UP000697710">
    <property type="component" value="Unassembled WGS sequence"/>
</dbReference>
<accession>A0A956M0U8</accession>
<dbReference type="AlphaFoldDB" id="A0A956M0U8"/>
<evidence type="ECO:0000313" key="3">
    <source>
        <dbReference type="Proteomes" id="UP000697710"/>
    </source>
</evidence>
<name>A0A956M0U8_UNCEI</name>